<dbReference type="AlphaFoldDB" id="A1RZB3"/>
<dbReference type="Proteomes" id="UP000000641">
    <property type="component" value="Chromosome"/>
</dbReference>
<name>A1RZB3_THEPD</name>
<proteinExistence type="predicted"/>
<sequence length="453" mass="48539">MVLVALLSLIFLFFLALPARVERGSLQAGTPTPSLKLDWRVAVVSDDPEFVSAVASSLSPRELSALPADSAGRAVGYDLVVVGWDALPRVSGDPELVLSLLRSGRVLAVSKPGEDALYQLFSRVVKPVKLGEGKTPPEDPFAFLPLIERDGYLYPGCGCEAVLVETQPRGGKLAAYYTVTRLESKQSLVYALMSVLQRSRQEATAVRLASYVSTWMRAGIGVEPAQVLGTYIGHYTSVCYDVVGPGDSIVGCTDFGLDVGLGIGTRSRSDTYRWVVEVKHHGEKTWSGFSPPVKMLGLLWVVEPSSVVVDSLTGVFPDQRLSGLEPASRSVDGQVSVFLAIPPGIFPAALHGVFQRVTWESDLDYCSSSFYGGAVACKGIWRWGLTGYDGSGSTFYLMASVAEFEALDPLYFDVAIKANGYFYSSGVMVQASSGVKLVHFRASTSTLTALGGG</sequence>
<organism evidence="1 2">
    <name type="scientific">Thermofilum pendens (strain DSM 2475 / Hrk 5)</name>
    <dbReference type="NCBI Taxonomy" id="368408"/>
    <lineage>
        <taxon>Archaea</taxon>
        <taxon>Thermoproteota</taxon>
        <taxon>Thermoprotei</taxon>
        <taxon>Thermofilales</taxon>
        <taxon>Thermofilaceae</taxon>
        <taxon>Thermofilum</taxon>
    </lineage>
</organism>
<protein>
    <submittedName>
        <fullName evidence="1">Uncharacterized protein</fullName>
    </submittedName>
</protein>
<keyword evidence="2" id="KW-1185">Reference proteome</keyword>
<dbReference type="EMBL" id="CP000505">
    <property type="protein sequence ID" value="ABL78543.1"/>
    <property type="molecule type" value="Genomic_DNA"/>
</dbReference>
<reference evidence="2" key="1">
    <citation type="journal article" date="2008" name="J. Bacteriol.">
        <title>Genome sequence of Thermofilum pendens reveals an exceptional loss of biosynthetic pathways without genome reduction.</title>
        <authorList>
            <person name="Anderson I."/>
            <person name="Rodriguez J."/>
            <person name="Susanti D."/>
            <person name="Porat I."/>
            <person name="Reich C."/>
            <person name="Ulrich L.E."/>
            <person name="Elkins J.G."/>
            <person name="Mavromatis K."/>
            <person name="Lykidis A."/>
            <person name="Kim E."/>
            <person name="Thompson L.S."/>
            <person name="Nolan M."/>
            <person name="Land M."/>
            <person name="Copeland A."/>
            <person name="Lapidus A."/>
            <person name="Lucas S."/>
            <person name="Detter C."/>
            <person name="Zhulin I.B."/>
            <person name="Olsen G.J."/>
            <person name="Whitman W."/>
            <person name="Mukhopadhyay B."/>
            <person name="Bristow J."/>
            <person name="Kyrpides N."/>
        </authorList>
    </citation>
    <scope>NUCLEOTIDE SEQUENCE [LARGE SCALE GENOMIC DNA]</scope>
    <source>
        <strain evidence="2">DSM 2475 / Hrk 5</strain>
    </source>
</reference>
<evidence type="ECO:0000313" key="1">
    <source>
        <dbReference type="EMBL" id="ABL78543.1"/>
    </source>
</evidence>
<dbReference type="KEGG" id="tpe:Tpen_1145"/>
<evidence type="ECO:0000313" key="2">
    <source>
        <dbReference type="Proteomes" id="UP000000641"/>
    </source>
</evidence>
<accession>A1RZB3</accession>
<dbReference type="EnsemblBacteria" id="ABL78543">
    <property type="protein sequence ID" value="ABL78543"/>
    <property type="gene ID" value="Tpen_1145"/>
</dbReference>
<dbReference type="HOGENOM" id="CLU_611962_0_0_2"/>
<gene>
    <name evidence="1" type="ordered locus">Tpen_1145</name>
</gene>